<dbReference type="SUPFAM" id="SSF56219">
    <property type="entry name" value="DNase I-like"/>
    <property type="match status" value="1"/>
</dbReference>
<feature type="region of interest" description="Disordered" evidence="1">
    <location>
        <begin position="48"/>
        <end position="74"/>
    </location>
</feature>
<feature type="compositionally biased region" description="Low complexity" evidence="1">
    <location>
        <begin position="57"/>
        <end position="74"/>
    </location>
</feature>
<evidence type="ECO:0000313" key="4">
    <source>
        <dbReference type="EMBL" id="EPD31438.1"/>
    </source>
</evidence>
<name>A0A9W5RFD2_9ACTO</name>
<dbReference type="AlphaFoldDB" id="A0A9W5RFD2"/>
<dbReference type="PANTHER" id="PTHR42834:SF1">
    <property type="entry name" value="ENDONUCLEASE_EXONUCLEASE_PHOSPHATASE FAMILY PROTEIN (AFU_ORTHOLOGUE AFUA_3G09210)"/>
    <property type="match status" value="1"/>
</dbReference>
<reference evidence="4 5" key="1">
    <citation type="submission" date="2013-05" db="EMBL/GenBank/DDBJ databases">
        <title>The Genome Sequence of Actinomyces europaeus ACS-120-V-COL10B.</title>
        <authorList>
            <consortium name="The Broad Institute Genomics Platform"/>
            <person name="Earl A."/>
            <person name="Ward D."/>
            <person name="Feldgarden M."/>
            <person name="Gevers D."/>
            <person name="Saerens B."/>
            <person name="Vaneechoutte M."/>
            <person name="Walker B."/>
            <person name="Young S."/>
            <person name="Zeng Q."/>
            <person name="Gargeya S."/>
            <person name="Fitzgerald M."/>
            <person name="Haas B."/>
            <person name="Abouelleil A."/>
            <person name="Allen A.W."/>
            <person name="Alvarado L."/>
            <person name="Arachchi H.M."/>
            <person name="Berlin A.M."/>
            <person name="Chapman S.B."/>
            <person name="Gainer-Dewar J."/>
            <person name="Goldberg J."/>
            <person name="Griggs A."/>
            <person name="Gujja S."/>
            <person name="Hansen M."/>
            <person name="Howarth C."/>
            <person name="Imamovic A."/>
            <person name="Ireland A."/>
            <person name="Larimer J."/>
            <person name="McCowan C."/>
            <person name="Murphy C."/>
            <person name="Pearson M."/>
            <person name="Poon T.W."/>
            <person name="Priest M."/>
            <person name="Roberts A."/>
            <person name="Saif S."/>
            <person name="Shea T."/>
            <person name="Sisk P."/>
            <person name="Sykes S."/>
            <person name="Wortman J."/>
            <person name="Nusbaum C."/>
            <person name="Birren B."/>
        </authorList>
    </citation>
    <scope>NUCLEOTIDE SEQUENCE [LARGE SCALE GENOMIC DNA]</scope>
    <source>
        <strain evidence="4 5">ACS-120-V-Col10b</strain>
    </source>
</reference>
<feature type="signal peptide" evidence="3">
    <location>
        <begin position="1"/>
        <end position="30"/>
    </location>
</feature>
<feature type="region of interest" description="Disordered" evidence="1">
    <location>
        <begin position="687"/>
        <end position="717"/>
    </location>
</feature>
<dbReference type="CDD" id="cd04486">
    <property type="entry name" value="YhcR_OBF_like"/>
    <property type="match status" value="1"/>
</dbReference>
<protein>
    <recommendedName>
        <fullName evidence="6">Endonuclease/exonuclease/phosphatase domain-containing protein</fullName>
    </recommendedName>
</protein>
<evidence type="ECO:0008006" key="6">
    <source>
        <dbReference type="Google" id="ProtNLM"/>
    </source>
</evidence>
<dbReference type="PANTHER" id="PTHR42834">
    <property type="entry name" value="ENDONUCLEASE/EXONUCLEASE/PHOSPHATASE FAMILY PROTEIN (AFU_ORTHOLOGUE AFUA_3G09210)"/>
    <property type="match status" value="1"/>
</dbReference>
<dbReference type="InterPro" id="IPR047971">
    <property type="entry name" value="ExeM-like"/>
</dbReference>
<evidence type="ECO:0000256" key="3">
    <source>
        <dbReference type="SAM" id="SignalP"/>
    </source>
</evidence>
<feature type="chain" id="PRO_5040820985" description="Endonuclease/exonuclease/phosphatase domain-containing protein" evidence="3">
    <location>
        <begin position="31"/>
        <end position="845"/>
    </location>
</feature>
<keyword evidence="2" id="KW-0812">Transmembrane</keyword>
<keyword evidence="5" id="KW-1185">Reference proteome</keyword>
<dbReference type="EMBL" id="AGWN01000001">
    <property type="protein sequence ID" value="EPD31438.1"/>
    <property type="molecule type" value="Genomic_DNA"/>
</dbReference>
<organism evidence="4 5">
    <name type="scientific">Gleimia europaea ACS-120-V-Col10b</name>
    <dbReference type="NCBI Taxonomy" id="883069"/>
    <lineage>
        <taxon>Bacteria</taxon>
        <taxon>Bacillati</taxon>
        <taxon>Actinomycetota</taxon>
        <taxon>Actinomycetes</taxon>
        <taxon>Actinomycetales</taxon>
        <taxon>Actinomycetaceae</taxon>
        <taxon>Gleimia</taxon>
    </lineage>
</organism>
<dbReference type="Proteomes" id="UP000014387">
    <property type="component" value="Unassembled WGS sequence"/>
</dbReference>
<proteinExistence type="predicted"/>
<evidence type="ECO:0000313" key="5">
    <source>
        <dbReference type="Proteomes" id="UP000014387"/>
    </source>
</evidence>
<feature type="transmembrane region" description="Helical" evidence="2">
    <location>
        <begin position="821"/>
        <end position="839"/>
    </location>
</feature>
<dbReference type="Gene3D" id="3.60.10.10">
    <property type="entry name" value="Endonuclease/exonuclease/phosphatase"/>
    <property type="match status" value="1"/>
</dbReference>
<dbReference type="NCBIfam" id="NF033681">
    <property type="entry name" value="ExeM_NucH_DNase"/>
    <property type="match status" value="1"/>
</dbReference>
<keyword evidence="3" id="KW-0732">Signal</keyword>
<dbReference type="CDD" id="cd10283">
    <property type="entry name" value="MnuA_DNase1-like"/>
    <property type="match status" value="1"/>
</dbReference>
<dbReference type="InterPro" id="IPR036691">
    <property type="entry name" value="Endo/exonu/phosph_ase_sf"/>
</dbReference>
<keyword evidence="2" id="KW-1133">Transmembrane helix</keyword>
<evidence type="ECO:0000256" key="1">
    <source>
        <dbReference type="SAM" id="MobiDB-lite"/>
    </source>
</evidence>
<accession>A0A9W5RFD2</accession>
<keyword evidence="2" id="KW-0472">Membrane</keyword>
<sequence length="845" mass="91924">MKFKRSAGGIAVAAAGALILTPLAPVPSLATPADDNEVINEVYTHGDNVEGVTPASEPTEQQTPEPTEQQNPEPVNNIVSIEEIQGTGPASTMVGQTVTTRGEVTAVYPTGGFNGAYIQFNGTNPNASDAIFIYSKDFAKQFQIGDFVEVTGKVSEFLGKGATTSSTQISPTSFKKIDRPEGVEAITPLELESAPDTEEGREALEGMLLKITKPHTVTDNYGTNRYGTVMLTTQDKPLRQPSDVYHPWNNPNEIAALEAANKASIIALDDGQSTDYTNFKHPNHLIPVPYLNVNDPLRVGSTVTIKKPVILDFRFQWNYQPTEPVNVKGGSDNTDQWIEITNNERPAAPGDFSKAGANLTLTSFNVLNYFTDLGENEQGCKAYRDREGKPVTANYCNVRGAYSKAAFERQQAKIVAAINELDSSIVGLEEIETSSKFGHDRDESLKALVQELNKAAGSEKWAFVPSPKSVPADEDVIRLAYIYQPAEVTPVGDSSILTGSEWFTGYAREPLAQEWQAVDEAQPVGTKFVTVVNHFKSKGSLATKFENDVDEWQGNNNLLRIAQAQEVTNWIAKEYAGKPVILLGDLNSYSKEDPILTIEEAGYTSVADMFNIQNASYLFGARVGSLDHGLANDLAKDLVVGADVWDVNAMEPLAFEYSRYNYNVKADHLFDLTPYRSSDHNPLKMGLKTFEKTPEPTEPEPSEPTVPSETPDEGTVVTPTAPEFINPSASDPSSCTAKPYAMVKEMQGMKYTATVDGKELKANAEGKFVYPYGKTITVKAEPVNGFKFAPDAKTEWSWTATMNEKCNKNTSKPLAKTGVEVGLLALIALTLAGAGVGAVRTSRMK</sequence>
<evidence type="ECO:0000256" key="2">
    <source>
        <dbReference type="SAM" id="Phobius"/>
    </source>
</evidence>
<comment type="caution">
    <text evidence="4">The sequence shown here is derived from an EMBL/GenBank/DDBJ whole genome shotgun (WGS) entry which is preliminary data.</text>
</comment>
<gene>
    <name evidence="4" type="ORF">HMPREF9238_01211</name>
</gene>